<dbReference type="SUPFAM" id="SSF50249">
    <property type="entry name" value="Nucleic acid-binding proteins"/>
    <property type="match status" value="2"/>
</dbReference>
<feature type="site" description="Important for catalytic activity" evidence="12">
    <location>
        <position position="574"/>
    </location>
</feature>
<sequence>MEQPRQPKGGNRSRVGKHGPSHPSVPHQKDAYARLLSQHHSSKFRSYLDQYAQQQGEENSPVRQSHGLVHSDKQDIPQRKRDQVLIECSDSSDFSPSPMRVKEGEESSLALYMGKLNSQGSAQEPDRRHGVSDNQRHTERRDTTTSQDGDVESGEEFVLLRQQQQPTRNEDSLDHVPIEPSGNHGKKLVNHGASAIKVGSHSPVQEHEKKKLKKKNVPKNNGDNKKDGPLLADDSADMSKSPVRRADRGQPQGVTTPSDKGKKNRAENRAGRGKLTKKVFDAYLTPEDVSHGLKRGELIQGSIRINPKKYHEAFIASPDGKRDIFLDGLVARNRALNGDMVVVQLLPQELWKVVKSDSEGVSEPDNQPGMAQTPGQRNRRPPSPDVIVEAEDEDHLANRVQNVSLTATEDEGMKREGLQRTAKVMYILEQKHSRAATGFLKFLPEKPFAMFSPVDHRVPRINIPLEDCPHDFCSRPGDYTNILFIARITNWPDDSSFAEGRLAKSLGQAGEIEPETEGILTEYDVDFSEFNEEVLACLPFQLPWAIPPDELRNRRDLRKECIFTIDPATARDLDDALSCKPLPDGNFELGVHIADVTYFVEEGNALDFIASRRATSVYMVQKVIPMLPRLLCEELCSLNPLTDRLTFSVIWNITPQGKILSEWFGRSVIRSCVKLSYDHAQSMIDAPDKLFQADELPPCSLEHPVDEIHQAVLNLHAIAKRLRAQRFEGGALRLDQMKLSFTLDRETSMPQGCYVYQYRDSNKLVEEFMLLANMATAHQIYRSFPEKALLRRHPPPQTKMLDDLQEFCDQMGLNIDFTSAGTLHKSLNETLGDDEYTIARKEVLTNMCSRPMQMAMYFCTGVLKEEPLFRHYALNVPFYTHFTSPIRRYADVMVHRLLAASLGCGSHLELNGEEVQKQATHCNDKKTASKRVQELSSELFFSVFVKESGPLDSEAMVMGVLDQSFDVLVLRYGVQKRIYCKGLEGLETFHFRKVGKKGEISLVWAADEPGKPSVRQEISIFSLVEVQLRAEGAPMKYSAIIKRPSETV</sequence>
<feature type="region of interest" description="Disordered" evidence="13">
    <location>
        <begin position="1"/>
        <end position="273"/>
    </location>
</feature>
<dbReference type="InterPro" id="IPR022966">
    <property type="entry name" value="RNase_II/R_CS"/>
</dbReference>
<dbReference type="InterPro" id="IPR050180">
    <property type="entry name" value="RNR_Ribonuclease"/>
</dbReference>
<dbReference type="PANTHER" id="PTHR23355">
    <property type="entry name" value="RIBONUCLEASE"/>
    <property type="match status" value="1"/>
</dbReference>
<reference evidence="15 16" key="1">
    <citation type="submission" date="2024-06" db="EMBL/GenBank/DDBJ databases">
        <authorList>
            <person name="Pan Q."/>
            <person name="Wen M."/>
            <person name="Jouanno E."/>
            <person name="Zahm M."/>
            <person name="Klopp C."/>
            <person name="Cabau C."/>
            <person name="Louis A."/>
            <person name="Berthelot C."/>
            <person name="Parey E."/>
            <person name="Roest Crollius H."/>
            <person name="Montfort J."/>
            <person name="Robinson-Rechavi M."/>
            <person name="Bouchez O."/>
            <person name="Lampietro C."/>
            <person name="Lopez Roques C."/>
            <person name="Donnadieu C."/>
            <person name="Postlethwait J."/>
            <person name="Bobe J."/>
            <person name="Verreycken H."/>
            <person name="Guiguen Y."/>
        </authorList>
    </citation>
    <scope>NUCLEOTIDE SEQUENCE [LARGE SCALE GENOMIC DNA]</scope>
    <source>
        <strain evidence="15">Up_M1</strain>
        <tissue evidence="15">Testis</tissue>
    </source>
</reference>
<dbReference type="Pfam" id="PF00773">
    <property type="entry name" value="RNB"/>
    <property type="match status" value="1"/>
</dbReference>
<comment type="function">
    <text evidence="12">3'-5'-exoribonuclease that specifically recognizes RNAs polyuridylated at their 3' end and mediates their degradation. Component of an exosome-independent RNA degradation pathway that mediates degradation of both mRNAs and miRNAs that have been polyuridylated by a terminal uridylyltransferase. Essential for correct mitosis, and negatively regulates cell proliferation.</text>
</comment>
<dbReference type="SMART" id="SM00955">
    <property type="entry name" value="RNB"/>
    <property type="match status" value="1"/>
</dbReference>
<feature type="compositionally biased region" description="Basic and acidic residues" evidence="13">
    <location>
        <begin position="259"/>
        <end position="270"/>
    </location>
</feature>
<comment type="function">
    <text evidence="11">3'-5'-exoribonuclease that specifically recognizes RNAs polyuridylated at their 3' end and mediates their degradation. Component of an exosome-independent RNA degradation pathway that mediates degradation of both mRNAs and miRNAs that have been polyuridylated by a terminal uridylyltransferase, such as ZCCHC11/TUT4. Mediates degradation of cytoplasmic mRNAs that have been deadenylated and subsequently uridylated at their 3'. Mediates degradation of uridylated pre-let-7 miRNAs, contributing to the maintenance of embryonic stem (ES) cells. Essential for correct mitosis, and negatively regulates cell proliferation.</text>
</comment>
<accession>A0ABD0WMI6</accession>
<dbReference type="Gene3D" id="2.40.50.690">
    <property type="match status" value="1"/>
</dbReference>
<evidence type="ECO:0000313" key="15">
    <source>
        <dbReference type="EMBL" id="KAL0966746.1"/>
    </source>
</evidence>
<dbReference type="GO" id="GO:0008266">
    <property type="term" value="F:poly(U) RNA binding"/>
    <property type="evidence" value="ECO:0007669"/>
    <property type="project" value="UniProtKB-ARBA"/>
</dbReference>
<dbReference type="GO" id="GO:0000956">
    <property type="term" value="P:nuclear-transcribed mRNA catabolic process"/>
    <property type="evidence" value="ECO:0007669"/>
    <property type="project" value="UniProtKB-UniRule"/>
</dbReference>
<name>A0ABD0WMI6_UMBPY</name>
<dbReference type="Gene3D" id="2.40.50.140">
    <property type="entry name" value="Nucleic acid-binding proteins"/>
    <property type="match status" value="1"/>
</dbReference>
<dbReference type="GO" id="GO:0000175">
    <property type="term" value="F:3'-5'-RNA exonuclease activity"/>
    <property type="evidence" value="ECO:0007669"/>
    <property type="project" value="UniProtKB-UniRule"/>
</dbReference>
<evidence type="ECO:0000256" key="1">
    <source>
        <dbReference type="ARBA" id="ARBA00022490"/>
    </source>
</evidence>
<dbReference type="InterPro" id="IPR033771">
    <property type="entry name" value="Rrp44_CSD1"/>
</dbReference>
<feature type="compositionally biased region" description="Polar residues" evidence="13">
    <location>
        <begin position="51"/>
        <end position="63"/>
    </location>
</feature>
<dbReference type="Pfam" id="PF17216">
    <property type="entry name" value="Rrp44_CSD1"/>
    <property type="match status" value="1"/>
</dbReference>
<gene>
    <name evidence="12" type="primary">dis3l2</name>
    <name evidence="15" type="ORF">UPYG_G00299640</name>
</gene>
<dbReference type="HAMAP" id="MF_03045">
    <property type="entry name" value="DIS3L2"/>
    <property type="match status" value="1"/>
</dbReference>
<feature type="binding site" evidence="12">
    <location>
        <position position="566"/>
    </location>
    <ligand>
        <name>Mg(2+)</name>
        <dbReference type="ChEBI" id="CHEBI:18420"/>
    </ligand>
</feature>
<keyword evidence="1 12" id="KW-0963">Cytoplasm</keyword>
<dbReference type="InterPro" id="IPR041093">
    <property type="entry name" value="Dis3l2-like_C"/>
</dbReference>
<feature type="binding site" evidence="12">
    <location>
        <position position="575"/>
    </location>
    <ligand>
        <name>Mg(2+)</name>
        <dbReference type="ChEBI" id="CHEBI:18420"/>
    </ligand>
</feature>
<evidence type="ECO:0000256" key="10">
    <source>
        <dbReference type="ARBA" id="ARBA00023306"/>
    </source>
</evidence>
<dbReference type="GO" id="GO:0010587">
    <property type="term" value="P:miRNA catabolic process"/>
    <property type="evidence" value="ECO:0007669"/>
    <property type="project" value="UniProtKB-UniRule"/>
</dbReference>
<organism evidence="15 16">
    <name type="scientific">Umbra pygmaea</name>
    <name type="common">Eastern mudminnow</name>
    <dbReference type="NCBI Taxonomy" id="75934"/>
    <lineage>
        <taxon>Eukaryota</taxon>
        <taxon>Metazoa</taxon>
        <taxon>Chordata</taxon>
        <taxon>Craniata</taxon>
        <taxon>Vertebrata</taxon>
        <taxon>Euteleostomi</taxon>
        <taxon>Actinopterygii</taxon>
        <taxon>Neopterygii</taxon>
        <taxon>Teleostei</taxon>
        <taxon>Protacanthopterygii</taxon>
        <taxon>Esociformes</taxon>
        <taxon>Umbridae</taxon>
        <taxon>Umbra</taxon>
    </lineage>
</organism>
<keyword evidence="8 12" id="KW-0460">Magnesium</keyword>
<keyword evidence="9 12" id="KW-0694">RNA-binding</keyword>
<dbReference type="EC" id="3.1.13.-" evidence="12"/>
<comment type="cofactor">
    <cofactor evidence="12">
        <name>Mg(2+)</name>
        <dbReference type="ChEBI" id="CHEBI:18420"/>
    </cofactor>
    <cofactor evidence="12">
        <name>Mn(2+)</name>
        <dbReference type="ChEBI" id="CHEBI:29035"/>
    </cofactor>
</comment>
<protein>
    <recommendedName>
        <fullName evidence="12">DIS3-like exonuclease 2</fullName>
        <ecNumber evidence="12">3.1.13.-</ecNumber>
    </recommendedName>
</protein>
<dbReference type="FunFam" id="2.40.50.690:FF:000003">
    <property type="entry name" value="DIS3-like exonuclease 2"/>
    <property type="match status" value="1"/>
</dbReference>
<feature type="compositionally biased region" description="Basic and acidic residues" evidence="13">
    <location>
        <begin position="124"/>
        <end position="143"/>
    </location>
</feature>
<evidence type="ECO:0000256" key="8">
    <source>
        <dbReference type="ARBA" id="ARBA00022842"/>
    </source>
</evidence>
<dbReference type="Proteomes" id="UP001557470">
    <property type="component" value="Unassembled WGS sequence"/>
</dbReference>
<evidence type="ECO:0000256" key="2">
    <source>
        <dbReference type="ARBA" id="ARBA00022618"/>
    </source>
</evidence>
<evidence type="ECO:0000256" key="9">
    <source>
        <dbReference type="ARBA" id="ARBA00022884"/>
    </source>
</evidence>
<evidence type="ECO:0000256" key="6">
    <source>
        <dbReference type="ARBA" id="ARBA00022801"/>
    </source>
</evidence>
<keyword evidence="16" id="KW-1185">Reference proteome</keyword>
<comment type="caution">
    <text evidence="15">The sequence shown here is derived from an EMBL/GenBank/DDBJ whole genome shotgun (WGS) entry which is preliminary data.</text>
</comment>
<proteinExistence type="inferred from homology"/>
<dbReference type="InterPro" id="IPR001900">
    <property type="entry name" value="RNase_II/R"/>
</dbReference>
<dbReference type="PROSITE" id="PS01175">
    <property type="entry name" value="RIBONUCLEASE_II"/>
    <property type="match status" value="1"/>
</dbReference>
<keyword evidence="12" id="KW-0464">Manganese</keyword>
<dbReference type="AlphaFoldDB" id="A0ABD0WMI6"/>
<evidence type="ECO:0000256" key="12">
    <source>
        <dbReference type="HAMAP-Rule" id="MF_03045"/>
    </source>
</evidence>
<evidence type="ECO:0000256" key="5">
    <source>
        <dbReference type="ARBA" id="ARBA00022776"/>
    </source>
</evidence>
<dbReference type="FunFam" id="2.40.50.140:FF:000177">
    <property type="entry name" value="DIS3-like exonuclease 2"/>
    <property type="match status" value="1"/>
</dbReference>
<dbReference type="FunFam" id="2.40.50.700:FF:000003">
    <property type="entry name" value="DIS3-like exonuclease 2"/>
    <property type="match status" value="1"/>
</dbReference>
<evidence type="ECO:0000256" key="4">
    <source>
        <dbReference type="ARBA" id="ARBA00022723"/>
    </source>
</evidence>
<dbReference type="Pfam" id="PF17877">
    <property type="entry name" value="Dis3l2_C_term"/>
    <property type="match status" value="1"/>
</dbReference>
<dbReference type="InterPro" id="IPR028591">
    <property type="entry name" value="DIS3L2"/>
</dbReference>
<feature type="region of interest" description="Disordered" evidence="13">
    <location>
        <begin position="356"/>
        <end position="385"/>
    </location>
</feature>
<dbReference type="GO" id="GO:0000287">
    <property type="term" value="F:magnesium ion binding"/>
    <property type="evidence" value="ECO:0007669"/>
    <property type="project" value="UniProtKB-ARBA"/>
</dbReference>
<keyword evidence="7 12" id="KW-0269">Exonuclease</keyword>
<dbReference type="InterPro" id="IPR041505">
    <property type="entry name" value="Dis3_CSD2"/>
</dbReference>
<dbReference type="GO" id="GO:0051301">
    <property type="term" value="P:cell division"/>
    <property type="evidence" value="ECO:0007669"/>
    <property type="project" value="UniProtKB-KW"/>
</dbReference>
<comment type="subcellular location">
    <subcellularLocation>
        <location evidence="12">Cytoplasm</location>
    </subcellularLocation>
    <subcellularLocation>
        <location evidence="12">Cytoplasm</location>
        <location evidence="12">P-body</location>
    </subcellularLocation>
</comment>
<evidence type="ECO:0000259" key="14">
    <source>
        <dbReference type="SMART" id="SM00955"/>
    </source>
</evidence>
<keyword evidence="2 12" id="KW-0132">Cell division</keyword>
<dbReference type="InterPro" id="IPR012340">
    <property type="entry name" value="NA-bd_OB-fold"/>
</dbReference>
<evidence type="ECO:0000256" key="11">
    <source>
        <dbReference type="ARBA" id="ARBA00056476"/>
    </source>
</evidence>
<comment type="similarity">
    <text evidence="12">Belongs to the RNR ribonuclease family. DIS3L2 subfamily.</text>
</comment>
<evidence type="ECO:0000256" key="3">
    <source>
        <dbReference type="ARBA" id="ARBA00022722"/>
    </source>
</evidence>
<keyword evidence="5 12" id="KW-0498">Mitosis</keyword>
<dbReference type="Pfam" id="PF17849">
    <property type="entry name" value="OB_Dis3"/>
    <property type="match status" value="1"/>
</dbReference>
<feature type="domain" description="RNB" evidence="14">
    <location>
        <begin position="554"/>
        <end position="904"/>
    </location>
</feature>
<keyword evidence="4 12" id="KW-0479">Metal-binding</keyword>
<dbReference type="GO" id="GO:1990074">
    <property type="term" value="P:polyuridylation-dependent mRNA catabolic process"/>
    <property type="evidence" value="ECO:0007669"/>
    <property type="project" value="UniProtKB-UniRule"/>
</dbReference>
<keyword evidence="10 12" id="KW-0131">Cell cycle</keyword>
<dbReference type="Gene3D" id="2.40.50.700">
    <property type="match status" value="1"/>
</dbReference>
<keyword evidence="3 12" id="KW-0540">Nuclease</keyword>
<feature type="compositionally biased region" description="Basic and acidic residues" evidence="13">
    <location>
        <begin position="168"/>
        <end position="177"/>
    </location>
</feature>
<feature type="compositionally biased region" description="Basic and acidic residues" evidence="13">
    <location>
        <begin position="69"/>
        <end position="84"/>
    </location>
</feature>
<dbReference type="GO" id="GO:0000932">
    <property type="term" value="C:P-body"/>
    <property type="evidence" value="ECO:0007669"/>
    <property type="project" value="UniProtKB-SubCell"/>
</dbReference>
<evidence type="ECO:0000313" key="16">
    <source>
        <dbReference type="Proteomes" id="UP001557470"/>
    </source>
</evidence>
<dbReference type="EMBL" id="JAGEUA010000009">
    <property type="protein sequence ID" value="KAL0966746.1"/>
    <property type="molecule type" value="Genomic_DNA"/>
</dbReference>
<dbReference type="PANTHER" id="PTHR23355:SF9">
    <property type="entry name" value="DIS3-LIKE EXONUCLEASE 2"/>
    <property type="match status" value="1"/>
</dbReference>
<evidence type="ECO:0000256" key="13">
    <source>
        <dbReference type="SAM" id="MobiDB-lite"/>
    </source>
</evidence>
<keyword evidence="6 12" id="KW-0378">Hydrolase</keyword>
<comment type="domain">
    <text evidence="12">Specifically recognizes and binds polyuridylated RNAs via 3 RNA-binding regions (named U-zone 1, U-zone 2 and U-zone 3) that form an open funnel on one face of the catalytic domain, allowing RNA to navigate a path to the active site.</text>
</comment>
<evidence type="ECO:0000256" key="7">
    <source>
        <dbReference type="ARBA" id="ARBA00022839"/>
    </source>
</evidence>